<sequence>MEELFNILKSKKMRITEIDRWGTYLRKQWESHFVGHLSNKEKNKIFLYDDRWACGYLWHVFSYKRRECLEGERAEQAFDLEQKGACYIFYQHSDYALLIEDARLLKASDLANEEDVFVVDKGFNWTFVNTHERGWLGPYFSRNK</sequence>
<dbReference type="AlphaFoldDB" id="A0A431WEW5"/>
<protein>
    <submittedName>
        <fullName evidence="1">DUF4275 family protein</fullName>
    </submittedName>
</protein>
<dbReference type="OrthoDB" id="1711074at2"/>
<reference evidence="1 2" key="1">
    <citation type="submission" date="2018-12" db="EMBL/GenBank/DDBJ databases">
        <title>Bacillus yapensis draft genome sequence.</title>
        <authorList>
            <person name="Yu L."/>
            <person name="Xu X."/>
            <person name="Tang X."/>
        </authorList>
    </citation>
    <scope>NUCLEOTIDE SEQUENCE [LARGE SCALE GENOMIC DNA]</scope>
    <source>
        <strain evidence="1 2">XXST-01</strain>
    </source>
</reference>
<comment type="caution">
    <text evidence="1">The sequence shown here is derived from an EMBL/GenBank/DDBJ whole genome shotgun (WGS) entry which is preliminary data.</text>
</comment>
<name>A0A431WEW5_9BACI</name>
<evidence type="ECO:0000313" key="1">
    <source>
        <dbReference type="EMBL" id="RTR33851.1"/>
    </source>
</evidence>
<organism evidence="1 2">
    <name type="scientific">Bacillus yapensis</name>
    <dbReference type="NCBI Taxonomy" id="2492960"/>
    <lineage>
        <taxon>Bacteria</taxon>
        <taxon>Bacillati</taxon>
        <taxon>Bacillota</taxon>
        <taxon>Bacilli</taxon>
        <taxon>Bacillales</taxon>
        <taxon>Bacillaceae</taxon>
        <taxon>Bacillus</taxon>
    </lineage>
</organism>
<evidence type="ECO:0000313" key="2">
    <source>
        <dbReference type="Proteomes" id="UP000271374"/>
    </source>
</evidence>
<dbReference type="EMBL" id="RXNT01000004">
    <property type="protein sequence ID" value="RTR33851.1"/>
    <property type="molecule type" value="Genomic_DNA"/>
</dbReference>
<keyword evidence="2" id="KW-1185">Reference proteome</keyword>
<dbReference type="Pfam" id="PF14101">
    <property type="entry name" value="DUF4275"/>
    <property type="match status" value="1"/>
</dbReference>
<dbReference type="Proteomes" id="UP000271374">
    <property type="component" value="Unassembled WGS sequence"/>
</dbReference>
<accession>A0A431WEW5</accession>
<dbReference type="InterPro" id="IPR025454">
    <property type="entry name" value="DUF4275"/>
</dbReference>
<gene>
    <name evidence="1" type="ORF">EKG37_06415</name>
</gene>
<proteinExistence type="predicted"/>
<dbReference type="RefSeq" id="WP_126407520.1">
    <property type="nucleotide sequence ID" value="NZ_RXNT01000004.1"/>
</dbReference>